<feature type="non-terminal residue" evidence="2">
    <location>
        <position position="1"/>
    </location>
</feature>
<comment type="caution">
    <text evidence="2">The sequence shown here is derived from an EMBL/GenBank/DDBJ whole genome shotgun (WGS) entry which is preliminary data.</text>
</comment>
<organism evidence="2 3">
    <name type="scientific">Streblomastix strix</name>
    <dbReference type="NCBI Taxonomy" id="222440"/>
    <lineage>
        <taxon>Eukaryota</taxon>
        <taxon>Metamonada</taxon>
        <taxon>Preaxostyla</taxon>
        <taxon>Oxymonadida</taxon>
        <taxon>Streblomastigidae</taxon>
        <taxon>Streblomastix</taxon>
    </lineage>
</organism>
<reference evidence="2 3" key="1">
    <citation type="submission" date="2019-03" db="EMBL/GenBank/DDBJ databases">
        <title>Single cell metagenomics reveals metabolic interactions within the superorganism composed of flagellate Streblomastix strix and complex community of Bacteroidetes bacteria on its surface.</title>
        <authorList>
            <person name="Treitli S.C."/>
            <person name="Kolisko M."/>
            <person name="Husnik F."/>
            <person name="Keeling P."/>
            <person name="Hampl V."/>
        </authorList>
    </citation>
    <scope>NUCLEOTIDE SEQUENCE [LARGE SCALE GENOMIC DNA]</scope>
    <source>
        <strain evidence="2">ST1C</strain>
    </source>
</reference>
<proteinExistence type="predicted"/>
<feature type="region of interest" description="Disordered" evidence="1">
    <location>
        <begin position="1"/>
        <end position="56"/>
    </location>
</feature>
<protein>
    <submittedName>
        <fullName evidence="2">Uncharacterized protein</fullName>
    </submittedName>
</protein>
<gene>
    <name evidence="2" type="ORF">EZS28_042182</name>
</gene>
<sequence length="56" mass="6186">SSQPIVEAESPNDHESARAQNSQMQKDDQDTEPQEEAQNSSMIKDSDRAPTAEAQK</sequence>
<evidence type="ECO:0000313" key="2">
    <source>
        <dbReference type="EMBL" id="KAA6362291.1"/>
    </source>
</evidence>
<feature type="compositionally biased region" description="Basic and acidic residues" evidence="1">
    <location>
        <begin position="44"/>
        <end position="56"/>
    </location>
</feature>
<name>A0A5J4TXD7_9EUKA</name>
<dbReference type="EMBL" id="SNRW01024406">
    <property type="protein sequence ID" value="KAA6362291.1"/>
    <property type="molecule type" value="Genomic_DNA"/>
</dbReference>
<evidence type="ECO:0000313" key="3">
    <source>
        <dbReference type="Proteomes" id="UP000324800"/>
    </source>
</evidence>
<dbReference type="AlphaFoldDB" id="A0A5J4TXD7"/>
<dbReference type="Proteomes" id="UP000324800">
    <property type="component" value="Unassembled WGS sequence"/>
</dbReference>
<evidence type="ECO:0000256" key="1">
    <source>
        <dbReference type="SAM" id="MobiDB-lite"/>
    </source>
</evidence>
<accession>A0A5J4TXD7</accession>